<keyword evidence="1" id="KW-0472">Membrane</keyword>
<evidence type="ECO:0000313" key="2">
    <source>
        <dbReference type="EMBL" id="SDF75965.1"/>
    </source>
</evidence>
<keyword evidence="3" id="KW-1185">Reference proteome</keyword>
<organism evidence="2 3">
    <name type="scientific">Fontibacillus panacisegetis</name>
    <dbReference type="NCBI Taxonomy" id="670482"/>
    <lineage>
        <taxon>Bacteria</taxon>
        <taxon>Bacillati</taxon>
        <taxon>Bacillota</taxon>
        <taxon>Bacilli</taxon>
        <taxon>Bacillales</taxon>
        <taxon>Paenibacillaceae</taxon>
        <taxon>Fontibacillus</taxon>
    </lineage>
</organism>
<proteinExistence type="predicted"/>
<dbReference type="RefSeq" id="WP_091231715.1">
    <property type="nucleotide sequence ID" value="NZ_FNBG01000016.1"/>
</dbReference>
<keyword evidence="1" id="KW-1133">Transmembrane helix</keyword>
<feature type="transmembrane region" description="Helical" evidence="1">
    <location>
        <begin position="54"/>
        <end position="78"/>
    </location>
</feature>
<protein>
    <submittedName>
        <fullName evidence="2">Uncharacterized protein</fullName>
    </submittedName>
</protein>
<reference evidence="2 3" key="1">
    <citation type="submission" date="2016-10" db="EMBL/GenBank/DDBJ databases">
        <authorList>
            <person name="de Groot N.N."/>
        </authorList>
    </citation>
    <scope>NUCLEOTIDE SEQUENCE [LARGE SCALE GENOMIC DNA]</scope>
    <source>
        <strain evidence="2 3">DSM 28129</strain>
    </source>
</reference>
<dbReference type="OrthoDB" id="2664650at2"/>
<keyword evidence="1" id="KW-0812">Transmembrane</keyword>
<dbReference type="STRING" id="670482.SAMN04488542_11682"/>
<sequence>MKTKSFGSFMFGYMKLFGLIGLGVGILFFIVTRMGGEIPIVIGSTSYEGMTSSLILLIGSPIVMLIIGFITSIFTYGARK</sequence>
<dbReference type="AlphaFoldDB" id="A0A1G7NPF1"/>
<name>A0A1G7NPF1_9BACL</name>
<gene>
    <name evidence="2" type="ORF">SAMN04488542_11682</name>
</gene>
<evidence type="ECO:0000256" key="1">
    <source>
        <dbReference type="SAM" id="Phobius"/>
    </source>
</evidence>
<dbReference type="Proteomes" id="UP000198972">
    <property type="component" value="Unassembled WGS sequence"/>
</dbReference>
<dbReference type="EMBL" id="FNBG01000016">
    <property type="protein sequence ID" value="SDF75965.1"/>
    <property type="molecule type" value="Genomic_DNA"/>
</dbReference>
<feature type="transmembrane region" description="Helical" evidence="1">
    <location>
        <begin position="12"/>
        <end position="34"/>
    </location>
</feature>
<accession>A0A1G7NPF1</accession>
<evidence type="ECO:0000313" key="3">
    <source>
        <dbReference type="Proteomes" id="UP000198972"/>
    </source>
</evidence>